<keyword evidence="3" id="KW-0902">Two-component regulatory system</keyword>
<keyword evidence="2" id="KW-0418">Kinase</keyword>
<dbReference type="GO" id="GO:0046983">
    <property type="term" value="F:protein dimerization activity"/>
    <property type="evidence" value="ECO:0007669"/>
    <property type="project" value="InterPro"/>
</dbReference>
<keyword evidence="8" id="KW-1185">Reference proteome</keyword>
<dbReference type="InterPro" id="IPR036890">
    <property type="entry name" value="HATPase_C_sf"/>
</dbReference>
<evidence type="ECO:0000259" key="6">
    <source>
        <dbReference type="PROSITE" id="PS50110"/>
    </source>
</evidence>
<dbReference type="Gene3D" id="1.20.5.1930">
    <property type="match status" value="1"/>
</dbReference>
<dbReference type="Pfam" id="PF02518">
    <property type="entry name" value="HATPase_c"/>
    <property type="match status" value="1"/>
</dbReference>
<evidence type="ECO:0000256" key="5">
    <source>
        <dbReference type="SAM" id="MobiDB-lite"/>
    </source>
</evidence>
<dbReference type="EMBL" id="SACR01000005">
    <property type="protein sequence ID" value="RVU44394.1"/>
    <property type="molecule type" value="Genomic_DNA"/>
</dbReference>
<dbReference type="SMART" id="SM00448">
    <property type="entry name" value="REC"/>
    <property type="match status" value="1"/>
</dbReference>
<dbReference type="SUPFAM" id="SSF52172">
    <property type="entry name" value="CheY-like"/>
    <property type="match status" value="1"/>
</dbReference>
<evidence type="ECO:0000313" key="7">
    <source>
        <dbReference type="EMBL" id="RVU44394.1"/>
    </source>
</evidence>
<evidence type="ECO:0000256" key="1">
    <source>
        <dbReference type="ARBA" id="ARBA00022679"/>
    </source>
</evidence>
<dbReference type="InterPro" id="IPR003594">
    <property type="entry name" value="HATPase_dom"/>
</dbReference>
<dbReference type="PANTHER" id="PTHR24421:SF59">
    <property type="entry name" value="OXYGEN SENSOR HISTIDINE KINASE NREB"/>
    <property type="match status" value="1"/>
</dbReference>
<dbReference type="CDD" id="cd16917">
    <property type="entry name" value="HATPase_UhpB-NarQ-NarX-like"/>
    <property type="match status" value="1"/>
</dbReference>
<feature type="domain" description="Response regulatory" evidence="6">
    <location>
        <begin position="33"/>
        <end position="152"/>
    </location>
</feature>
<dbReference type="InterPro" id="IPR011006">
    <property type="entry name" value="CheY-like_superfamily"/>
</dbReference>
<dbReference type="Gene3D" id="3.40.50.2300">
    <property type="match status" value="1"/>
</dbReference>
<dbReference type="InterPro" id="IPR050482">
    <property type="entry name" value="Sensor_HK_TwoCompSys"/>
</dbReference>
<feature type="modified residue" description="4-aspartylphosphate" evidence="4">
    <location>
        <position position="83"/>
    </location>
</feature>
<dbReference type="GO" id="GO:0016020">
    <property type="term" value="C:membrane"/>
    <property type="evidence" value="ECO:0007669"/>
    <property type="project" value="InterPro"/>
</dbReference>
<sequence length="412" mass="44202">MNGTPAGPSPDTDAPAIAGSPARARPGDTRPYRVLHLEDSEPDHALAIACLQRGGTRVQARRVETRAEFLAALDEPWDVVLSDYHLPGFTGLDALQMLCERSGPGAPALPFILVSGQIGEDTAVEAMRNGAADYLLKNNLARLAPAVEHAVAGARMRRAREAADRELEVSRRRLSELAQHLQTSVEAERQAIAREIHDDVGGSLTALKFELDWIRRHAENPAMQQRALAALETVTHAIESSQRIMQNLRPAILEQGLVAALQWMTSQFEKRLGIECEFRTHAGDTREPPALPPGVPLVAYRTAQEALTNVSKHSQASRVVVDLSLTGGVLSLEVSDNGRGLGQADLAKARSFGIRGLHERASTVGGWVDLSSGPTGTSLILSVPLTPPGTAPAGRSDNTDPDDAENSAWTVL</sequence>
<evidence type="ECO:0000256" key="4">
    <source>
        <dbReference type="PROSITE-ProRule" id="PRU00169"/>
    </source>
</evidence>
<dbReference type="Proteomes" id="UP000285575">
    <property type="component" value="Unassembled WGS sequence"/>
</dbReference>
<gene>
    <name evidence="7" type="ORF">EOE66_17115</name>
</gene>
<evidence type="ECO:0000313" key="8">
    <source>
        <dbReference type="Proteomes" id="UP000285575"/>
    </source>
</evidence>
<dbReference type="Gene3D" id="3.30.565.10">
    <property type="entry name" value="Histidine kinase-like ATPase, C-terminal domain"/>
    <property type="match status" value="1"/>
</dbReference>
<dbReference type="OrthoDB" id="9782588at2"/>
<dbReference type="InterPro" id="IPR001789">
    <property type="entry name" value="Sig_transdc_resp-reg_receiver"/>
</dbReference>
<evidence type="ECO:0000256" key="2">
    <source>
        <dbReference type="ARBA" id="ARBA00022777"/>
    </source>
</evidence>
<reference evidence="7 8" key="1">
    <citation type="submission" date="2019-01" db="EMBL/GenBank/DDBJ databases">
        <authorList>
            <person name="Chen W.-M."/>
        </authorList>
    </citation>
    <scope>NUCLEOTIDE SEQUENCE [LARGE SCALE GENOMIC DNA]</scope>
    <source>
        <strain evidence="7 8">KYPY4</strain>
    </source>
</reference>
<accession>A0A437RCJ1</accession>
<dbReference type="PANTHER" id="PTHR24421">
    <property type="entry name" value="NITRATE/NITRITE SENSOR PROTEIN NARX-RELATED"/>
    <property type="match status" value="1"/>
</dbReference>
<feature type="region of interest" description="Disordered" evidence="5">
    <location>
        <begin position="383"/>
        <end position="412"/>
    </location>
</feature>
<dbReference type="Pfam" id="PF07730">
    <property type="entry name" value="HisKA_3"/>
    <property type="match status" value="1"/>
</dbReference>
<protein>
    <submittedName>
        <fullName evidence="7">Response regulator</fullName>
    </submittedName>
</protein>
<organism evidence="7 8">
    <name type="scientific">Rubrivivax rivuli</name>
    <dbReference type="NCBI Taxonomy" id="1862385"/>
    <lineage>
        <taxon>Bacteria</taxon>
        <taxon>Pseudomonadati</taxon>
        <taxon>Pseudomonadota</taxon>
        <taxon>Betaproteobacteria</taxon>
        <taxon>Burkholderiales</taxon>
        <taxon>Sphaerotilaceae</taxon>
        <taxon>Rubrivivax</taxon>
    </lineage>
</organism>
<dbReference type="Pfam" id="PF00072">
    <property type="entry name" value="Response_reg"/>
    <property type="match status" value="1"/>
</dbReference>
<dbReference type="SUPFAM" id="SSF55874">
    <property type="entry name" value="ATPase domain of HSP90 chaperone/DNA topoisomerase II/histidine kinase"/>
    <property type="match status" value="1"/>
</dbReference>
<dbReference type="CDD" id="cd00156">
    <property type="entry name" value="REC"/>
    <property type="match status" value="1"/>
</dbReference>
<dbReference type="AlphaFoldDB" id="A0A437RCJ1"/>
<dbReference type="InterPro" id="IPR011712">
    <property type="entry name" value="Sig_transdc_His_kin_sub3_dim/P"/>
</dbReference>
<dbReference type="GO" id="GO:0000155">
    <property type="term" value="F:phosphorelay sensor kinase activity"/>
    <property type="evidence" value="ECO:0007669"/>
    <property type="project" value="InterPro"/>
</dbReference>
<dbReference type="PROSITE" id="PS50110">
    <property type="entry name" value="RESPONSE_REGULATORY"/>
    <property type="match status" value="1"/>
</dbReference>
<dbReference type="RefSeq" id="WP_128229940.1">
    <property type="nucleotide sequence ID" value="NZ_SACR01000005.1"/>
</dbReference>
<keyword evidence="1" id="KW-0808">Transferase</keyword>
<name>A0A437RCJ1_9BURK</name>
<feature type="region of interest" description="Disordered" evidence="5">
    <location>
        <begin position="1"/>
        <end position="29"/>
    </location>
</feature>
<keyword evidence="4" id="KW-0597">Phosphoprotein</keyword>
<proteinExistence type="predicted"/>
<comment type="caution">
    <text evidence="7">The sequence shown here is derived from an EMBL/GenBank/DDBJ whole genome shotgun (WGS) entry which is preliminary data.</text>
</comment>
<evidence type="ECO:0000256" key="3">
    <source>
        <dbReference type="ARBA" id="ARBA00023012"/>
    </source>
</evidence>